<name>A0A5C6X7X3_9DELT</name>
<evidence type="ECO:0000313" key="3">
    <source>
        <dbReference type="Proteomes" id="UP000321046"/>
    </source>
</evidence>
<feature type="region of interest" description="Disordered" evidence="1">
    <location>
        <begin position="242"/>
        <end position="357"/>
    </location>
</feature>
<gene>
    <name evidence="2" type="ORF">FRC96_07835</name>
</gene>
<dbReference type="EMBL" id="VOSL01000038">
    <property type="protein sequence ID" value="TXD37945.1"/>
    <property type="molecule type" value="Genomic_DNA"/>
</dbReference>
<dbReference type="RefSeq" id="WP_146973951.1">
    <property type="nucleotide sequence ID" value="NZ_VOSL01000038.1"/>
</dbReference>
<dbReference type="AlphaFoldDB" id="A0A5C6X7X3"/>
<reference evidence="2 3" key="1">
    <citation type="submission" date="2019-08" db="EMBL/GenBank/DDBJ databases">
        <title>Bradymonadales sp. TMQ2.</title>
        <authorList>
            <person name="Liang Q."/>
        </authorList>
    </citation>
    <scope>NUCLEOTIDE SEQUENCE [LARGE SCALE GENOMIC DNA]</scope>
    <source>
        <strain evidence="2 3">TMQ2</strain>
    </source>
</reference>
<accession>A0A5C6X7X3</accession>
<evidence type="ECO:0000256" key="1">
    <source>
        <dbReference type="SAM" id="MobiDB-lite"/>
    </source>
</evidence>
<dbReference type="OrthoDB" id="5503472at2"/>
<comment type="caution">
    <text evidence="2">The sequence shown here is derived from an EMBL/GenBank/DDBJ whole genome shotgun (WGS) entry which is preliminary data.</text>
</comment>
<proteinExistence type="predicted"/>
<dbReference type="NCBIfam" id="TIGR03382">
    <property type="entry name" value="GC_trans_RRR"/>
    <property type="match status" value="1"/>
</dbReference>
<organism evidence="2 3">
    <name type="scientific">Lujinxingia vulgaris</name>
    <dbReference type="NCBI Taxonomy" id="2600176"/>
    <lineage>
        <taxon>Bacteria</taxon>
        <taxon>Deltaproteobacteria</taxon>
        <taxon>Bradymonadales</taxon>
        <taxon>Lujinxingiaceae</taxon>
        <taxon>Lujinxingia</taxon>
    </lineage>
</organism>
<evidence type="ECO:0008006" key="4">
    <source>
        <dbReference type="Google" id="ProtNLM"/>
    </source>
</evidence>
<sequence>MRIESATKAALVGLVAGGAILVGQVAVADACMPPPGQINGAYPADGEVVAPEVKMWLFGSGAGQLPTIELRDADDEVVETTALTSYLTSMFGVAHAVVPDAPLAEGTYTLSAQFESFPQSDFERVIEVDADAAWPAPPAPPAITWYRETHDQAVGNSCEFGDEHHRIMLQPSAGAVAYRLELETEFDTAFEIGPMGGRTAIEHGITLGDVVCVRAYAIRGDGVESEVSERCLPQKCRHYELDESPGALGTTDWSLVSEDSCPGDPGEGDEPGGGDVGADAGFDVGEWPDEDAGDDVGPQPGDDVGEEPQHDAGESVDAGSGDVGTGSGGDVALDDDGNSQGAVSGGGCSSSGSPAGGALSLVLGALGMLVWRRRL</sequence>
<protein>
    <recommendedName>
        <fullName evidence="4">MYXO-CTERM domain-containing protein</fullName>
    </recommendedName>
</protein>
<evidence type="ECO:0000313" key="2">
    <source>
        <dbReference type="EMBL" id="TXD37945.1"/>
    </source>
</evidence>
<dbReference type="InterPro" id="IPR017756">
    <property type="entry name" value="TM_Gly-Cys-Arg_CS"/>
</dbReference>
<dbReference type="Proteomes" id="UP000321046">
    <property type="component" value="Unassembled WGS sequence"/>
</dbReference>